<protein>
    <recommendedName>
        <fullName evidence="8 10">Aminodeoxychorismate lyase</fullName>
        <ecNumber evidence="8 10">4.1.3.38</ecNumber>
    </recommendedName>
</protein>
<reference evidence="11 12" key="1">
    <citation type="submission" date="2023-01" db="EMBL/GenBank/DDBJ databases">
        <title>Psychrosphaera sp. nov., isolated from marine algae.</title>
        <authorList>
            <person name="Bayburt H."/>
            <person name="Choi B.J."/>
            <person name="Kim J.M."/>
            <person name="Choi D.G."/>
            <person name="Jeon C.O."/>
        </authorList>
    </citation>
    <scope>NUCLEOTIDE SEQUENCE [LARGE SCALE GENOMIC DNA]</scope>
    <source>
        <strain evidence="11 12">G1-22</strain>
    </source>
</reference>
<evidence type="ECO:0000256" key="10">
    <source>
        <dbReference type="NCBIfam" id="TIGR03461"/>
    </source>
</evidence>
<dbReference type="InterPro" id="IPR043131">
    <property type="entry name" value="BCAT-like_N"/>
</dbReference>
<dbReference type="Pfam" id="PF01063">
    <property type="entry name" value="Aminotran_4"/>
    <property type="match status" value="1"/>
</dbReference>
<dbReference type="GO" id="GO:0008696">
    <property type="term" value="F:4-amino-4-deoxychorismate lyase activity"/>
    <property type="evidence" value="ECO:0007669"/>
    <property type="project" value="UniProtKB-EC"/>
</dbReference>
<evidence type="ECO:0000256" key="7">
    <source>
        <dbReference type="ARBA" id="ARBA00035633"/>
    </source>
</evidence>
<accession>A0ABT5FJQ9</accession>
<dbReference type="NCBIfam" id="TIGR03461">
    <property type="entry name" value="pabC_Proteo"/>
    <property type="match status" value="1"/>
</dbReference>
<comment type="caution">
    <text evidence="11">The sequence shown here is derived from an EMBL/GenBank/DDBJ whole genome shotgun (WGS) entry which is preliminary data.</text>
</comment>
<keyword evidence="12" id="KW-1185">Reference proteome</keyword>
<dbReference type="InterPro" id="IPR036038">
    <property type="entry name" value="Aminotransferase-like"/>
</dbReference>
<evidence type="ECO:0000256" key="6">
    <source>
        <dbReference type="ARBA" id="ARBA00023239"/>
    </source>
</evidence>
<evidence type="ECO:0000256" key="8">
    <source>
        <dbReference type="ARBA" id="ARBA00035676"/>
    </source>
</evidence>
<gene>
    <name evidence="11" type="primary">pabC</name>
    <name evidence="11" type="ORF">PN838_25170</name>
</gene>
<dbReference type="PANTHER" id="PTHR42743">
    <property type="entry name" value="AMINO-ACID AMINOTRANSFERASE"/>
    <property type="match status" value="1"/>
</dbReference>
<evidence type="ECO:0000256" key="9">
    <source>
        <dbReference type="ARBA" id="ARBA00049529"/>
    </source>
</evidence>
<name>A0ABT5FJQ9_9GAMM</name>
<evidence type="ECO:0000256" key="5">
    <source>
        <dbReference type="ARBA" id="ARBA00022909"/>
    </source>
</evidence>
<evidence type="ECO:0000256" key="1">
    <source>
        <dbReference type="ARBA" id="ARBA00001933"/>
    </source>
</evidence>
<dbReference type="InterPro" id="IPR017824">
    <property type="entry name" value="Aminodeoxychorismate_lyase_IV"/>
</dbReference>
<dbReference type="SUPFAM" id="SSF56752">
    <property type="entry name" value="D-aminoacid aminotransferase-like PLP-dependent enzymes"/>
    <property type="match status" value="1"/>
</dbReference>
<keyword evidence="6 11" id="KW-0456">Lyase</keyword>
<comment type="catalytic activity">
    <reaction evidence="9">
        <text>4-amino-4-deoxychorismate = 4-aminobenzoate + pyruvate + H(+)</text>
        <dbReference type="Rhea" id="RHEA:16201"/>
        <dbReference type="ChEBI" id="CHEBI:15361"/>
        <dbReference type="ChEBI" id="CHEBI:15378"/>
        <dbReference type="ChEBI" id="CHEBI:17836"/>
        <dbReference type="ChEBI" id="CHEBI:58406"/>
        <dbReference type="EC" id="4.1.3.38"/>
    </reaction>
</comment>
<sequence length="275" mass="30996">MDLLGFFYVIFCFNSDGYKVDLSDDWFKQRSFLYGDGHFTTASVVNGSVTMLDQHIERLQQANQRLKFNALNWTQLIHNISELVQNTPCGVLKIQIDRGSAVRGYGNTTETKPTVFVWLTPMADFSAFQQPVDNLDLVETPLSHNRMLAGLKHINRLEQVMIAVELERTQCLDGLVVDIDGNLIETNKANVFWCEDGKWFTPDLELCGVAGTVRENLLAQRQGIKITKRLGQDVLANADALVLSNALIKLQPVLHLAGRRLDLEIAQAFIKKFTI</sequence>
<evidence type="ECO:0000256" key="2">
    <source>
        <dbReference type="ARBA" id="ARBA00009320"/>
    </source>
</evidence>
<evidence type="ECO:0000256" key="3">
    <source>
        <dbReference type="ARBA" id="ARBA00011738"/>
    </source>
</evidence>
<dbReference type="EMBL" id="JAQOMS010000002">
    <property type="protein sequence ID" value="MDC2891416.1"/>
    <property type="molecule type" value="Genomic_DNA"/>
</dbReference>
<dbReference type="Gene3D" id="3.20.10.10">
    <property type="entry name" value="D-amino Acid Aminotransferase, subunit A, domain 2"/>
    <property type="match status" value="1"/>
</dbReference>
<dbReference type="EC" id="4.1.3.38" evidence="8 10"/>
<dbReference type="InterPro" id="IPR043132">
    <property type="entry name" value="BCAT-like_C"/>
</dbReference>
<dbReference type="Gene3D" id="3.30.470.10">
    <property type="match status" value="1"/>
</dbReference>
<organism evidence="11 12">
    <name type="scientific">Psychrosphaera algicola</name>
    <dbReference type="NCBI Taxonomy" id="3023714"/>
    <lineage>
        <taxon>Bacteria</taxon>
        <taxon>Pseudomonadati</taxon>
        <taxon>Pseudomonadota</taxon>
        <taxon>Gammaproteobacteria</taxon>
        <taxon>Alteromonadales</taxon>
        <taxon>Pseudoalteromonadaceae</taxon>
        <taxon>Psychrosphaera</taxon>
    </lineage>
</organism>
<dbReference type="InterPro" id="IPR001544">
    <property type="entry name" value="Aminotrans_IV"/>
</dbReference>
<dbReference type="InterPro" id="IPR050571">
    <property type="entry name" value="Class-IV_PLP-Dep_Aminotrnsfr"/>
</dbReference>
<dbReference type="RefSeq" id="WP_272182405.1">
    <property type="nucleotide sequence ID" value="NZ_JAQOMS010000002.1"/>
</dbReference>
<comment type="subunit">
    <text evidence="3">Homodimer.</text>
</comment>
<keyword evidence="5" id="KW-0289">Folate biosynthesis</keyword>
<dbReference type="Proteomes" id="UP001528411">
    <property type="component" value="Unassembled WGS sequence"/>
</dbReference>
<evidence type="ECO:0000313" key="11">
    <source>
        <dbReference type="EMBL" id="MDC2891416.1"/>
    </source>
</evidence>
<evidence type="ECO:0000256" key="4">
    <source>
        <dbReference type="ARBA" id="ARBA00022898"/>
    </source>
</evidence>
<comment type="cofactor">
    <cofactor evidence="1">
        <name>pyridoxal 5'-phosphate</name>
        <dbReference type="ChEBI" id="CHEBI:597326"/>
    </cofactor>
</comment>
<dbReference type="PANTHER" id="PTHR42743:SF2">
    <property type="entry name" value="AMINODEOXYCHORISMATE LYASE"/>
    <property type="match status" value="1"/>
</dbReference>
<keyword evidence="4" id="KW-0663">Pyridoxal phosphate</keyword>
<comment type="pathway">
    <text evidence="7">Cofactor biosynthesis; tetrahydrofolate biosynthesis; 4-aminobenzoate from chorismate: step 2/2.</text>
</comment>
<proteinExistence type="inferred from homology"/>
<evidence type="ECO:0000313" key="12">
    <source>
        <dbReference type="Proteomes" id="UP001528411"/>
    </source>
</evidence>
<comment type="similarity">
    <text evidence="2">Belongs to the class-IV pyridoxal-phosphate-dependent aminotransferase family.</text>
</comment>